<comment type="caution">
    <text evidence="5">The sequence shown here is derived from an EMBL/GenBank/DDBJ whole genome shotgun (WGS) entry which is preliminary data.</text>
</comment>
<keyword evidence="6" id="KW-1185">Reference proteome</keyword>
<evidence type="ECO:0000256" key="2">
    <source>
        <dbReference type="ARBA" id="ARBA00022525"/>
    </source>
</evidence>
<evidence type="ECO:0000256" key="3">
    <source>
        <dbReference type="SAM" id="SignalP"/>
    </source>
</evidence>
<organism evidence="5 6">
    <name type="scientific">Mythimna separata</name>
    <name type="common">Oriental armyworm</name>
    <name type="synonym">Pseudaletia separata</name>
    <dbReference type="NCBI Taxonomy" id="271217"/>
    <lineage>
        <taxon>Eukaryota</taxon>
        <taxon>Metazoa</taxon>
        <taxon>Ecdysozoa</taxon>
        <taxon>Arthropoda</taxon>
        <taxon>Hexapoda</taxon>
        <taxon>Insecta</taxon>
        <taxon>Pterygota</taxon>
        <taxon>Neoptera</taxon>
        <taxon>Endopterygota</taxon>
        <taxon>Lepidoptera</taxon>
        <taxon>Glossata</taxon>
        <taxon>Ditrysia</taxon>
        <taxon>Noctuoidea</taxon>
        <taxon>Noctuidae</taxon>
        <taxon>Noctuinae</taxon>
        <taxon>Hadenini</taxon>
        <taxon>Mythimna</taxon>
    </lineage>
</organism>
<keyword evidence="3" id="KW-0732">Signal</keyword>
<comment type="subcellular location">
    <subcellularLocation>
        <location evidence="1">Secreted</location>
    </subcellularLocation>
</comment>
<reference evidence="5" key="1">
    <citation type="submission" date="2023-03" db="EMBL/GenBank/DDBJ databases">
        <title>Chromosome-level genomes of two armyworms, Mythimna separata and Mythimna loreyi, provide insights into the biosynthesis and reception of sex pheromones.</title>
        <authorList>
            <person name="Zhao H."/>
        </authorList>
    </citation>
    <scope>NUCLEOTIDE SEQUENCE</scope>
    <source>
        <strain evidence="5">BeijingLab</strain>
        <tissue evidence="5">Pupa</tissue>
    </source>
</reference>
<proteinExistence type="predicted"/>
<evidence type="ECO:0000256" key="1">
    <source>
        <dbReference type="ARBA" id="ARBA00004613"/>
    </source>
</evidence>
<evidence type="ECO:0000313" key="5">
    <source>
        <dbReference type="EMBL" id="KAJ8720363.1"/>
    </source>
</evidence>
<dbReference type="Pfam" id="PF15430">
    <property type="entry name" value="SVWC"/>
    <property type="match status" value="1"/>
</dbReference>
<feature type="signal peptide" evidence="3">
    <location>
        <begin position="1"/>
        <end position="17"/>
    </location>
</feature>
<dbReference type="Proteomes" id="UP001231518">
    <property type="component" value="Chromosome 3"/>
</dbReference>
<dbReference type="PANTHER" id="PTHR39957">
    <property type="entry name" value="AT09846P1-RELATED"/>
    <property type="match status" value="1"/>
</dbReference>
<dbReference type="AlphaFoldDB" id="A0AAD7YM96"/>
<dbReference type="EMBL" id="JARGEI010000014">
    <property type="protein sequence ID" value="KAJ8720363.1"/>
    <property type="molecule type" value="Genomic_DNA"/>
</dbReference>
<protein>
    <recommendedName>
        <fullName evidence="4">Single domain-containing protein</fullName>
    </recommendedName>
</protein>
<feature type="domain" description="Single" evidence="4">
    <location>
        <begin position="37"/>
        <end position="103"/>
    </location>
</feature>
<evidence type="ECO:0000313" key="6">
    <source>
        <dbReference type="Proteomes" id="UP001231518"/>
    </source>
</evidence>
<keyword evidence="2" id="KW-0964">Secreted</keyword>
<dbReference type="PANTHER" id="PTHR39957:SF1">
    <property type="entry name" value="AT09846P1-RELATED"/>
    <property type="match status" value="1"/>
</dbReference>
<dbReference type="GO" id="GO:0005576">
    <property type="term" value="C:extracellular region"/>
    <property type="evidence" value="ECO:0007669"/>
    <property type="project" value="UniProtKB-SubCell"/>
</dbReference>
<accession>A0AAD7YM96</accession>
<dbReference type="InterPro" id="IPR029277">
    <property type="entry name" value="SVWC_dom"/>
</dbReference>
<name>A0AAD7YM96_MYTSE</name>
<sequence>MVSKILLLAFIVGTASAATFISMLPEKPRELAHKEGCYIDTVKDVIPFGTTITPLGQCLRIHCSTMMIDYASCGVVATNDPKCHVTETDLSKPYPDCCPDIKCDLDNNIL</sequence>
<evidence type="ECO:0000259" key="4">
    <source>
        <dbReference type="SMART" id="SM01318"/>
    </source>
</evidence>
<dbReference type="SMART" id="SM01318">
    <property type="entry name" value="SVWC"/>
    <property type="match status" value="1"/>
</dbReference>
<gene>
    <name evidence="5" type="ORF">PYW07_012406</name>
</gene>
<feature type="chain" id="PRO_5042173703" description="Single domain-containing protein" evidence="3">
    <location>
        <begin position="18"/>
        <end position="110"/>
    </location>
</feature>
<dbReference type="InterPro" id="IPR053308">
    <property type="entry name" value="Vago-like"/>
</dbReference>